<sequence>MSSASYGIPSTPRVISPSPTPSEQSSRDGYFGTEKPSKRMGSVEPIEEDTYGHEDDPDFARARSRSRSPQIERRPTKPLNGTTIPSAKAQLPSITASKSIKRKSSLLKPSNGAPPQSNGLLSPASASPSGGFGSAYWRSLSRSPSPFGLIPIHRDWRVFVHKHEIPRKALHVSVGFITLILYHLGFQQSDIEPVLLGLLIPITTVELIRFRYPAFNTVYIKYLGAFMRESEAHDKYNGVISYLAGAWVPFKFCRKDVAVMSVLLLSWCDTAASTFGRLWGRYTPRIRRGKSAAGSLACCIFGVGTAVLFWGVVAPRYNEMRHDLGLDVGFAFQGRLTLPMQAREALGWSKKEGTIEGPLATGVLALACGIIASLSELVDLWGLDDNFLIPFFSGLGLGAFLWAFG</sequence>
<dbReference type="FunCoup" id="A0A1V8T5I4">
    <property type="interactions" value="87"/>
</dbReference>
<dbReference type="PANTHER" id="PTHR31303:SF1">
    <property type="entry name" value="CTP-DEPENDENT DIACYLGLYCEROL KINASE 1"/>
    <property type="match status" value="1"/>
</dbReference>
<evidence type="ECO:0000313" key="4">
    <source>
        <dbReference type="Proteomes" id="UP000192596"/>
    </source>
</evidence>
<feature type="compositionally biased region" description="Basic and acidic residues" evidence="1">
    <location>
        <begin position="50"/>
        <end position="61"/>
    </location>
</feature>
<feature type="compositionally biased region" description="Low complexity" evidence="1">
    <location>
        <begin position="117"/>
        <end position="126"/>
    </location>
</feature>
<reference evidence="4" key="1">
    <citation type="submission" date="2017-03" db="EMBL/GenBank/DDBJ databases">
        <title>Genomes of endolithic fungi from Antarctica.</title>
        <authorList>
            <person name="Coleine C."/>
            <person name="Masonjones S."/>
            <person name="Stajich J.E."/>
        </authorList>
    </citation>
    <scope>NUCLEOTIDE SEQUENCE [LARGE SCALE GENOMIC DNA]</scope>
    <source>
        <strain evidence="4">CCFEE 5527</strain>
    </source>
</reference>
<dbReference type="PANTHER" id="PTHR31303">
    <property type="entry name" value="CTP-DEPENDENT DIACYLGLYCEROL KINASE 1"/>
    <property type="match status" value="1"/>
</dbReference>
<protein>
    <recommendedName>
        <fullName evidence="5">Phosphatidate cytidylyltransferase</fullName>
    </recommendedName>
</protein>
<evidence type="ECO:0000256" key="1">
    <source>
        <dbReference type="SAM" id="MobiDB-lite"/>
    </source>
</evidence>
<proteinExistence type="predicted"/>
<keyword evidence="2" id="KW-1133">Transmembrane helix</keyword>
<keyword evidence="4" id="KW-1185">Reference proteome</keyword>
<keyword evidence="2" id="KW-0472">Membrane</keyword>
<dbReference type="GO" id="GO:0005789">
    <property type="term" value="C:endoplasmic reticulum membrane"/>
    <property type="evidence" value="ECO:0007669"/>
    <property type="project" value="TreeGrafter"/>
</dbReference>
<dbReference type="AlphaFoldDB" id="A0A1V8T5I4"/>
<gene>
    <name evidence="3" type="ORF">B0A48_08352</name>
</gene>
<evidence type="ECO:0000256" key="2">
    <source>
        <dbReference type="SAM" id="Phobius"/>
    </source>
</evidence>
<dbReference type="OrthoDB" id="5673at2759"/>
<feature type="transmembrane region" description="Helical" evidence="2">
    <location>
        <begin position="387"/>
        <end position="404"/>
    </location>
</feature>
<keyword evidence="2" id="KW-0812">Transmembrane</keyword>
<dbReference type="GO" id="GO:0004143">
    <property type="term" value="F:ATP-dependent diacylglycerol kinase activity"/>
    <property type="evidence" value="ECO:0007669"/>
    <property type="project" value="InterPro"/>
</dbReference>
<dbReference type="STRING" id="1507870.A0A1V8T5I4"/>
<dbReference type="Proteomes" id="UP000192596">
    <property type="component" value="Unassembled WGS sequence"/>
</dbReference>
<evidence type="ECO:0000313" key="3">
    <source>
        <dbReference type="EMBL" id="OQO06569.1"/>
    </source>
</evidence>
<dbReference type="GO" id="GO:0006654">
    <property type="term" value="P:phosphatidic acid biosynthetic process"/>
    <property type="evidence" value="ECO:0007669"/>
    <property type="project" value="TreeGrafter"/>
</dbReference>
<organism evidence="3 4">
    <name type="scientific">Cryoendolithus antarcticus</name>
    <dbReference type="NCBI Taxonomy" id="1507870"/>
    <lineage>
        <taxon>Eukaryota</taxon>
        <taxon>Fungi</taxon>
        <taxon>Dikarya</taxon>
        <taxon>Ascomycota</taxon>
        <taxon>Pezizomycotina</taxon>
        <taxon>Dothideomycetes</taxon>
        <taxon>Dothideomycetidae</taxon>
        <taxon>Cladosporiales</taxon>
        <taxon>Cladosporiaceae</taxon>
        <taxon>Cryoendolithus</taxon>
    </lineage>
</organism>
<feature type="transmembrane region" description="Helical" evidence="2">
    <location>
        <begin position="257"/>
        <end position="280"/>
    </location>
</feature>
<dbReference type="EMBL" id="NAJO01000016">
    <property type="protein sequence ID" value="OQO06569.1"/>
    <property type="molecule type" value="Genomic_DNA"/>
</dbReference>
<comment type="caution">
    <text evidence="3">The sequence shown here is derived from an EMBL/GenBank/DDBJ whole genome shotgun (WGS) entry which is preliminary data.</text>
</comment>
<dbReference type="InterPro" id="IPR037997">
    <property type="entry name" value="Dgk1-like"/>
</dbReference>
<accession>A0A1V8T5I4</accession>
<feature type="transmembrane region" description="Helical" evidence="2">
    <location>
        <begin position="292"/>
        <end position="313"/>
    </location>
</feature>
<name>A0A1V8T5I4_9PEZI</name>
<dbReference type="InParanoid" id="A0A1V8T5I4"/>
<evidence type="ECO:0008006" key="5">
    <source>
        <dbReference type="Google" id="ProtNLM"/>
    </source>
</evidence>
<feature type="region of interest" description="Disordered" evidence="1">
    <location>
        <begin position="1"/>
        <end position="126"/>
    </location>
</feature>